<dbReference type="STRING" id="4232.A0A251VN26"/>
<gene>
    <name evidence="16" type="ORF">HannXRQ_Chr01g0013901</name>
    <name evidence="15" type="ORF">HanXRQr2_Chr09g0382091</name>
</gene>
<organism evidence="16 17">
    <name type="scientific">Helianthus annuus</name>
    <name type="common">Common sunflower</name>
    <dbReference type="NCBI Taxonomy" id="4232"/>
    <lineage>
        <taxon>Eukaryota</taxon>
        <taxon>Viridiplantae</taxon>
        <taxon>Streptophyta</taxon>
        <taxon>Embryophyta</taxon>
        <taxon>Tracheophyta</taxon>
        <taxon>Spermatophyta</taxon>
        <taxon>Magnoliopsida</taxon>
        <taxon>eudicotyledons</taxon>
        <taxon>Gunneridae</taxon>
        <taxon>Pentapetalae</taxon>
        <taxon>asterids</taxon>
        <taxon>campanulids</taxon>
        <taxon>Asterales</taxon>
        <taxon>Asteraceae</taxon>
        <taxon>Asteroideae</taxon>
        <taxon>Heliantheae alliance</taxon>
        <taxon>Heliantheae</taxon>
        <taxon>Helianthus</taxon>
    </lineage>
</organism>
<evidence type="ECO:0000256" key="9">
    <source>
        <dbReference type="ARBA" id="ARBA00023136"/>
    </source>
</evidence>
<evidence type="ECO:0000256" key="1">
    <source>
        <dbReference type="ARBA" id="ARBA00001195"/>
    </source>
</evidence>
<keyword evidence="8 11" id="KW-0443">Lipid metabolism</keyword>
<name>A0A251VN26_HELAN</name>
<evidence type="ECO:0000256" key="11">
    <source>
        <dbReference type="RuleBase" id="RU361133"/>
    </source>
</evidence>
<keyword evidence="9" id="KW-0472">Membrane</keyword>
<dbReference type="InterPro" id="IPR000909">
    <property type="entry name" value="PLipase_C_PInositol-sp_X_dom"/>
</dbReference>
<protein>
    <recommendedName>
        <fullName evidence="4 11">Phosphoinositide phospholipase C</fullName>
        <ecNumber evidence="4 11">3.1.4.11</ecNumber>
    </recommendedName>
</protein>
<keyword evidence="5" id="KW-1003">Cell membrane</keyword>
<evidence type="ECO:0000313" key="16">
    <source>
        <dbReference type="EMBL" id="OTG36987.1"/>
    </source>
</evidence>
<dbReference type="PRINTS" id="PR00390">
    <property type="entry name" value="PHPHLIPASEC"/>
</dbReference>
<feature type="compositionally biased region" description="Acidic residues" evidence="12">
    <location>
        <begin position="286"/>
        <end position="301"/>
    </location>
</feature>
<reference evidence="15" key="3">
    <citation type="submission" date="2020-06" db="EMBL/GenBank/DDBJ databases">
        <title>Helianthus annuus Genome sequencing and assembly Release 2.</title>
        <authorList>
            <person name="Gouzy J."/>
            <person name="Langlade N."/>
            <person name="Munos S."/>
        </authorList>
    </citation>
    <scope>NUCLEOTIDE SEQUENCE</scope>
    <source>
        <tissue evidence="15">Leaves</tissue>
    </source>
</reference>
<feature type="domain" description="PI-PLC Y-box" evidence="14">
    <location>
        <begin position="342"/>
        <end position="428"/>
    </location>
</feature>
<dbReference type="GO" id="GO:0004435">
    <property type="term" value="F:phosphatidylinositol-4,5-bisphosphate phospholipase C activity"/>
    <property type="evidence" value="ECO:0000318"/>
    <property type="project" value="GO_Central"/>
</dbReference>
<evidence type="ECO:0000256" key="8">
    <source>
        <dbReference type="ARBA" id="ARBA00023098"/>
    </source>
</evidence>
<dbReference type="EMBL" id="MNCJ02000324">
    <property type="protein sequence ID" value="KAF5790346.1"/>
    <property type="molecule type" value="Genomic_DNA"/>
</dbReference>
<dbReference type="Pfam" id="PF09279">
    <property type="entry name" value="EF-hand_like"/>
    <property type="match status" value="1"/>
</dbReference>
<dbReference type="PROSITE" id="PS50007">
    <property type="entry name" value="PIPLC_X_DOMAIN"/>
    <property type="match status" value="1"/>
</dbReference>
<dbReference type="CDD" id="cd00275">
    <property type="entry name" value="C2_PLC_like"/>
    <property type="match status" value="1"/>
</dbReference>
<evidence type="ECO:0000256" key="2">
    <source>
        <dbReference type="ARBA" id="ARBA00001913"/>
    </source>
</evidence>
<dbReference type="Pfam" id="PF00168">
    <property type="entry name" value="C2"/>
    <property type="match status" value="1"/>
</dbReference>
<dbReference type="InterPro" id="IPR035892">
    <property type="entry name" value="C2_domain_sf"/>
</dbReference>
<evidence type="ECO:0000256" key="4">
    <source>
        <dbReference type="ARBA" id="ARBA00012368"/>
    </source>
</evidence>
<proteinExistence type="predicted"/>
<dbReference type="GO" id="GO:0006950">
    <property type="term" value="P:response to stress"/>
    <property type="evidence" value="ECO:0007669"/>
    <property type="project" value="UniProtKB-ARBA"/>
</dbReference>
<dbReference type="SMART" id="SM00149">
    <property type="entry name" value="PLCYc"/>
    <property type="match status" value="1"/>
</dbReference>
<dbReference type="SUPFAM" id="SSF49562">
    <property type="entry name" value="C2 domain (Calcium/lipid-binding domain, CaLB)"/>
    <property type="match status" value="1"/>
</dbReference>
<evidence type="ECO:0000256" key="5">
    <source>
        <dbReference type="ARBA" id="ARBA00022475"/>
    </source>
</evidence>
<accession>A0A251VN26</accession>
<dbReference type="Gene3D" id="2.60.40.150">
    <property type="entry name" value="C2 domain"/>
    <property type="match status" value="1"/>
</dbReference>
<dbReference type="InterPro" id="IPR001192">
    <property type="entry name" value="PI-PLC_fam"/>
</dbReference>
<dbReference type="PANTHER" id="PTHR10336:SF189">
    <property type="entry name" value="PHOSPHOINOSITIDE PHOSPHOLIPASE C"/>
    <property type="match status" value="1"/>
</dbReference>
<feature type="domain" description="C2" evidence="13">
    <location>
        <begin position="429"/>
        <end position="557"/>
    </location>
</feature>
<dbReference type="FunCoup" id="A0A251VN26">
    <property type="interactions" value="1720"/>
</dbReference>
<dbReference type="FunFam" id="3.20.20.190:FF:000035">
    <property type="entry name" value="Phosphoinositide phospholipase C"/>
    <property type="match status" value="1"/>
</dbReference>
<evidence type="ECO:0000259" key="14">
    <source>
        <dbReference type="PROSITE" id="PS50008"/>
    </source>
</evidence>
<comment type="cofactor">
    <cofactor evidence="2">
        <name>Ca(2+)</name>
        <dbReference type="ChEBI" id="CHEBI:29108"/>
    </cofactor>
</comment>
<dbReference type="InParanoid" id="A0A251VN26"/>
<keyword evidence="17" id="KW-1185">Reference proteome</keyword>
<dbReference type="PANTHER" id="PTHR10336">
    <property type="entry name" value="PHOSPHOINOSITIDE-SPECIFIC PHOSPHOLIPASE C FAMILY PROTEIN"/>
    <property type="match status" value="1"/>
</dbReference>
<dbReference type="SMART" id="SM00148">
    <property type="entry name" value="PLCXc"/>
    <property type="match status" value="1"/>
</dbReference>
<dbReference type="SMART" id="SM00239">
    <property type="entry name" value="C2"/>
    <property type="match status" value="1"/>
</dbReference>
<dbReference type="Gene3D" id="3.20.20.190">
    <property type="entry name" value="Phosphatidylinositol (PI) phosphodiesterase"/>
    <property type="match status" value="1"/>
</dbReference>
<reference evidence="15 17" key="1">
    <citation type="journal article" date="2017" name="Nature">
        <title>The sunflower genome provides insights into oil metabolism, flowering and Asterid evolution.</title>
        <authorList>
            <person name="Badouin H."/>
            <person name="Gouzy J."/>
            <person name="Grassa C.J."/>
            <person name="Murat F."/>
            <person name="Staton S.E."/>
            <person name="Cottret L."/>
            <person name="Lelandais-Briere C."/>
            <person name="Owens G.L."/>
            <person name="Carrere S."/>
            <person name="Mayjonade B."/>
            <person name="Legrand L."/>
            <person name="Gill N."/>
            <person name="Kane N.C."/>
            <person name="Bowers J.E."/>
            <person name="Hubner S."/>
            <person name="Bellec A."/>
            <person name="Berard A."/>
            <person name="Berges H."/>
            <person name="Blanchet N."/>
            <person name="Boniface M.C."/>
            <person name="Brunel D."/>
            <person name="Catrice O."/>
            <person name="Chaidir N."/>
            <person name="Claudel C."/>
            <person name="Donnadieu C."/>
            <person name="Faraut T."/>
            <person name="Fievet G."/>
            <person name="Helmstetter N."/>
            <person name="King M."/>
            <person name="Knapp S.J."/>
            <person name="Lai Z."/>
            <person name="Le Paslier M.C."/>
            <person name="Lippi Y."/>
            <person name="Lorenzon L."/>
            <person name="Mandel J.R."/>
            <person name="Marage G."/>
            <person name="Marchand G."/>
            <person name="Marquand E."/>
            <person name="Bret-Mestries E."/>
            <person name="Morien E."/>
            <person name="Nambeesan S."/>
            <person name="Nguyen T."/>
            <person name="Pegot-Espagnet P."/>
            <person name="Pouilly N."/>
            <person name="Raftis F."/>
            <person name="Sallet E."/>
            <person name="Schiex T."/>
            <person name="Thomas J."/>
            <person name="Vandecasteele C."/>
            <person name="Vares D."/>
            <person name="Vear F."/>
            <person name="Vautrin S."/>
            <person name="Crespi M."/>
            <person name="Mangin B."/>
            <person name="Burke J.M."/>
            <person name="Salse J."/>
            <person name="Munos S."/>
            <person name="Vincourt P."/>
            <person name="Rieseberg L.H."/>
            <person name="Langlade N.B."/>
        </authorList>
    </citation>
    <scope>NUCLEOTIDE SEQUENCE [LARGE SCALE GENOMIC DNA]</scope>
    <source>
        <strain evidence="17">cv. SF193</strain>
        <tissue evidence="15">Leaves</tissue>
    </source>
</reference>
<keyword evidence="7 11" id="KW-0442">Lipid degradation</keyword>
<sequence>MSKQTYTVCFCFRRRFRVPAAQPPAGIKSIFDKYAVNDHMSADRLQRFLVEVQKEEKATVEGAEAIIMNNSSLMFHRKGFNVDAFFRYLLASSVPVLSPHSIHQDMTAPLSHYFIFTGHNSYLTGNQLSSDCSDVPIIQALEKGVRVIELDIWPNSTNDDVLVLHGMTLTSPVELSKCFMSIKTHAFVASDYPVVITLEDHLTTELQAKVAEMVHQIFGDKLFTPDKECLEEFPSPESLKKRFIISTKPPKEYLKAEKTKDKGNESHEKDSSTEAWGGEIPNAFDDKDDSDDTDSDDDDNDDLHSGDVAPEYRSLIAIHAGKGKGGLDDWLKVDADKVRRLSLSEHELEKAAKTHGPQIVRFTQRNILRVYPKGIRFDSSNYNPLVGWMHGAQMVAFNMQGYGRSLWLMQGMFRGNGGCGYVKKPDFLLTGGHEVFDPLVKLPVKMKLKITIFMGEGWYYDFKHTHFDAYSPPDFYVRIGIGGVPDDTIMKKSKTVEDSWSPAWDEEFEFELTVPELALLRIEVHENDISEKDDFGGQTCLPVREINKGIRPVPLYSQEGDKYPSVKLLMLFDTV</sequence>
<dbReference type="GO" id="GO:0005886">
    <property type="term" value="C:plasma membrane"/>
    <property type="evidence" value="ECO:0000318"/>
    <property type="project" value="GO_Central"/>
</dbReference>
<dbReference type="Proteomes" id="UP000215914">
    <property type="component" value="Chromosome 1"/>
</dbReference>
<keyword evidence="6 11" id="KW-0378">Hydrolase</keyword>
<dbReference type="Gramene" id="mRNA:HanXRQr2_Chr09g0382091">
    <property type="protein sequence ID" value="mRNA:HanXRQr2_Chr09g0382091"/>
    <property type="gene ID" value="HanXRQr2_Chr09g0382091"/>
</dbReference>
<evidence type="ECO:0000256" key="3">
    <source>
        <dbReference type="ARBA" id="ARBA00004202"/>
    </source>
</evidence>
<dbReference type="EMBL" id="CM007890">
    <property type="protein sequence ID" value="OTG36987.1"/>
    <property type="molecule type" value="Genomic_DNA"/>
</dbReference>
<evidence type="ECO:0000313" key="15">
    <source>
        <dbReference type="EMBL" id="KAF5790346.1"/>
    </source>
</evidence>
<dbReference type="SUPFAM" id="SSF51695">
    <property type="entry name" value="PLC-like phosphodiesterases"/>
    <property type="match status" value="1"/>
</dbReference>
<dbReference type="Pfam" id="PF00388">
    <property type="entry name" value="PI-PLC-X"/>
    <property type="match status" value="1"/>
</dbReference>
<dbReference type="OrthoDB" id="269822at2759"/>
<comment type="catalytic activity">
    <reaction evidence="1 11">
        <text>a 1,2-diacyl-sn-glycero-3-phospho-(1D-myo-inositol-4,5-bisphosphate) + H2O = 1D-myo-inositol 1,4,5-trisphosphate + a 1,2-diacyl-sn-glycerol + H(+)</text>
        <dbReference type="Rhea" id="RHEA:33179"/>
        <dbReference type="ChEBI" id="CHEBI:15377"/>
        <dbReference type="ChEBI" id="CHEBI:15378"/>
        <dbReference type="ChEBI" id="CHEBI:17815"/>
        <dbReference type="ChEBI" id="CHEBI:58456"/>
        <dbReference type="ChEBI" id="CHEBI:203600"/>
        <dbReference type="EC" id="3.1.4.11"/>
    </reaction>
</comment>
<dbReference type="InterPro" id="IPR001711">
    <property type="entry name" value="PLipase_C_Pinositol-sp_Y"/>
</dbReference>
<dbReference type="OMA" id="DHTHFDP"/>
<dbReference type="InterPro" id="IPR000008">
    <property type="entry name" value="C2_dom"/>
</dbReference>
<dbReference type="GO" id="GO:0051209">
    <property type="term" value="P:release of sequestered calcium ion into cytosol"/>
    <property type="evidence" value="ECO:0000318"/>
    <property type="project" value="GO_Central"/>
</dbReference>
<reference evidence="16" key="2">
    <citation type="submission" date="2017-02" db="EMBL/GenBank/DDBJ databases">
        <title>Sunflower complete genome.</title>
        <authorList>
            <person name="Langlade N."/>
            <person name="Munos S."/>
        </authorList>
    </citation>
    <scope>NUCLEOTIDE SEQUENCE [LARGE SCALE GENOMIC DNA]</scope>
    <source>
        <tissue evidence="16">Leaves</tissue>
    </source>
</reference>
<dbReference type="GO" id="GO:0048015">
    <property type="term" value="P:phosphatidylinositol-mediated signaling"/>
    <property type="evidence" value="ECO:0000318"/>
    <property type="project" value="GO_Central"/>
</dbReference>
<evidence type="ECO:0000259" key="13">
    <source>
        <dbReference type="PROSITE" id="PS50004"/>
    </source>
</evidence>
<dbReference type="Pfam" id="PF00387">
    <property type="entry name" value="PI-PLC-Y"/>
    <property type="match status" value="1"/>
</dbReference>
<dbReference type="GO" id="GO:0016042">
    <property type="term" value="P:lipid catabolic process"/>
    <property type="evidence" value="ECO:0007669"/>
    <property type="project" value="UniProtKB-KW"/>
</dbReference>
<comment type="subcellular location">
    <subcellularLocation>
        <location evidence="3">Cell membrane</location>
        <topology evidence="3">Peripheral membrane protein</topology>
    </subcellularLocation>
</comment>
<dbReference type="InterPro" id="IPR017946">
    <property type="entry name" value="PLC-like_Pdiesterase_TIM-brl"/>
</dbReference>
<dbReference type="EC" id="3.1.4.11" evidence="4 11"/>
<evidence type="ECO:0000256" key="10">
    <source>
        <dbReference type="ARBA" id="ARBA00023224"/>
    </source>
</evidence>
<evidence type="ECO:0000256" key="6">
    <source>
        <dbReference type="ARBA" id="ARBA00022801"/>
    </source>
</evidence>
<evidence type="ECO:0000313" key="17">
    <source>
        <dbReference type="Proteomes" id="UP000215914"/>
    </source>
</evidence>
<evidence type="ECO:0000256" key="12">
    <source>
        <dbReference type="SAM" id="MobiDB-lite"/>
    </source>
</evidence>
<dbReference type="PROSITE" id="PS50004">
    <property type="entry name" value="C2"/>
    <property type="match status" value="1"/>
</dbReference>
<feature type="region of interest" description="Disordered" evidence="12">
    <location>
        <begin position="254"/>
        <end position="307"/>
    </location>
</feature>
<feature type="compositionally biased region" description="Basic and acidic residues" evidence="12">
    <location>
        <begin position="254"/>
        <end position="272"/>
    </location>
</feature>
<dbReference type="AlphaFoldDB" id="A0A251VN26"/>
<dbReference type="Gene3D" id="1.10.238.10">
    <property type="entry name" value="EF-hand"/>
    <property type="match status" value="1"/>
</dbReference>
<dbReference type="PROSITE" id="PS50008">
    <property type="entry name" value="PIPLC_Y_DOMAIN"/>
    <property type="match status" value="1"/>
</dbReference>
<dbReference type="InterPro" id="IPR015359">
    <property type="entry name" value="PLC_EF-hand-like"/>
</dbReference>
<keyword evidence="10" id="KW-0807">Transducer</keyword>
<dbReference type="FunFam" id="2.60.40.150:FF:000060">
    <property type="entry name" value="Phosphoinositide phospholipase C"/>
    <property type="match status" value="1"/>
</dbReference>
<evidence type="ECO:0000256" key="7">
    <source>
        <dbReference type="ARBA" id="ARBA00022963"/>
    </source>
</evidence>